<reference evidence="12" key="1">
    <citation type="submission" date="2022-08" db="EMBL/GenBank/DDBJ databases">
        <authorList>
            <person name="Deng Y."/>
            <person name="Han X.-F."/>
            <person name="Zhang Y.-Q."/>
        </authorList>
    </citation>
    <scope>NUCLEOTIDE SEQUENCE</scope>
    <source>
        <strain evidence="12">CPCC 205716</strain>
    </source>
</reference>
<dbReference type="InterPro" id="IPR005844">
    <property type="entry name" value="A-D-PHexomutase_a/b/a-I"/>
</dbReference>
<evidence type="ECO:0000313" key="12">
    <source>
        <dbReference type="EMBL" id="MCS5716242.1"/>
    </source>
</evidence>
<feature type="domain" description="Alpha-D-phosphohexomutase alpha/beta/alpha" evidence="11">
    <location>
        <begin position="334"/>
        <end position="450"/>
    </location>
</feature>
<evidence type="ECO:0000259" key="9">
    <source>
        <dbReference type="Pfam" id="PF02878"/>
    </source>
</evidence>
<dbReference type="InterPro" id="IPR005841">
    <property type="entry name" value="Alpha-D-phosphohexomutase_SF"/>
</dbReference>
<comment type="similarity">
    <text evidence="2 7">Belongs to the phosphohexose mutase family.</text>
</comment>
<feature type="domain" description="Alpha-D-phosphohexomutase alpha/beta/alpha" evidence="9">
    <location>
        <begin position="53"/>
        <end position="194"/>
    </location>
</feature>
<gene>
    <name evidence="12" type="ORF">NVV95_16970</name>
</gene>
<dbReference type="SUPFAM" id="SSF53738">
    <property type="entry name" value="Phosphoglucomutase, first 3 domains"/>
    <property type="match status" value="3"/>
</dbReference>
<evidence type="ECO:0000259" key="11">
    <source>
        <dbReference type="Pfam" id="PF02880"/>
    </source>
</evidence>
<dbReference type="Proteomes" id="UP001165580">
    <property type="component" value="Unassembled WGS sequence"/>
</dbReference>
<name>A0ABT2GJ71_9MICO</name>
<evidence type="ECO:0000256" key="7">
    <source>
        <dbReference type="RuleBase" id="RU004326"/>
    </source>
</evidence>
<comment type="caution">
    <text evidence="12">The sequence shown here is derived from an EMBL/GenBank/DDBJ whole genome shotgun (WGS) entry which is preliminary data.</text>
</comment>
<evidence type="ECO:0000256" key="1">
    <source>
        <dbReference type="ARBA" id="ARBA00001946"/>
    </source>
</evidence>
<keyword evidence="4 7" id="KW-0479">Metal-binding</keyword>
<dbReference type="Pfam" id="PF02879">
    <property type="entry name" value="PGM_PMM_II"/>
    <property type="match status" value="1"/>
</dbReference>
<dbReference type="Gene3D" id="3.40.120.10">
    <property type="entry name" value="Alpha-D-Glucose-1,6-Bisphosphate, subunit A, domain 3"/>
    <property type="match status" value="3"/>
</dbReference>
<sequence length="566" mass="60111">MNEVERFVEQAVAWLNQDPDPETHHELHMLLRRVGANDTDAVADLRSRFGSRLAFGTAGLRGEIAAGPNRMNRVLVGQAAAGLAAFLLERAHPGTTPSIVIGYDGRTKSQVFAQDTAEIMAGAGVRAVLLPRLLPTPLVAFAVRELGVSAGVMVTASHNPPRDNGYKVYLGGDDQGSQIVPPADGEIAAQIDRVAATLSVLELPRSTDYEIADESLIERYVEATAEVAGGRAERAPLSVVYTAMHGVGWETFSRVLDAAGFPRPTLVEPQIAPDAAFPTVAFPNPEEPGALDLAFERAREVGADLVVANDPDADRLAIAIPDPSSTDGYRSLTGNEVGMLLGWRAAEAATTDAAAADAAPALACSIVSSPALGAVARAHGLRFAETLTGFKWVSRTPGLVFGYEEALGYLVNPGTVRDKDGISAAIAFLDLATALAATGRTIADRLDEFSERFGHYGSAQISLRVTELSQIERVMQRLRADPPSDIGGLPVRAVDDLARGGDGVPPSDVLRVHLDGARVMVRPSGTEPKLKIYLDAWSDTGSVPERRDAVVELLQRLEGGMRDRIS</sequence>
<dbReference type="PRINTS" id="PR00509">
    <property type="entry name" value="PGMPMM"/>
</dbReference>
<keyword evidence="13" id="KW-1185">Reference proteome</keyword>
<dbReference type="Pfam" id="PF02880">
    <property type="entry name" value="PGM_PMM_III"/>
    <property type="match status" value="1"/>
</dbReference>
<evidence type="ECO:0000313" key="13">
    <source>
        <dbReference type="Proteomes" id="UP001165580"/>
    </source>
</evidence>
<dbReference type="Pfam" id="PF02878">
    <property type="entry name" value="PGM_PMM_I"/>
    <property type="match status" value="1"/>
</dbReference>
<dbReference type="SUPFAM" id="SSF55957">
    <property type="entry name" value="Phosphoglucomutase, C-terminal domain"/>
    <property type="match status" value="1"/>
</dbReference>
<dbReference type="InterPro" id="IPR036900">
    <property type="entry name" value="A-D-PHexomutase_C_sf"/>
</dbReference>
<feature type="domain" description="Alpha-D-phosphohexomutase C-terminal" evidence="8">
    <location>
        <begin position="486"/>
        <end position="540"/>
    </location>
</feature>
<feature type="domain" description="Alpha-D-phosphohexomutase alpha/beta/alpha" evidence="10">
    <location>
        <begin position="219"/>
        <end position="319"/>
    </location>
</feature>
<evidence type="ECO:0000256" key="2">
    <source>
        <dbReference type="ARBA" id="ARBA00010231"/>
    </source>
</evidence>
<dbReference type="InterPro" id="IPR016066">
    <property type="entry name" value="A-D-PHexomutase_CS"/>
</dbReference>
<dbReference type="InterPro" id="IPR016055">
    <property type="entry name" value="A-D-PHexomutase_a/b/a-I/II/III"/>
</dbReference>
<dbReference type="PANTHER" id="PTHR45745:SF1">
    <property type="entry name" value="PHOSPHOGLUCOMUTASE 2B-RELATED"/>
    <property type="match status" value="1"/>
</dbReference>
<evidence type="ECO:0000256" key="4">
    <source>
        <dbReference type="ARBA" id="ARBA00022723"/>
    </source>
</evidence>
<evidence type="ECO:0000256" key="3">
    <source>
        <dbReference type="ARBA" id="ARBA00022553"/>
    </source>
</evidence>
<dbReference type="InterPro" id="IPR005843">
    <property type="entry name" value="A-D-PHexomutase_C"/>
</dbReference>
<dbReference type="InterPro" id="IPR005846">
    <property type="entry name" value="A-D-PHexomutase_a/b/a-III"/>
</dbReference>
<evidence type="ECO:0000259" key="10">
    <source>
        <dbReference type="Pfam" id="PF02879"/>
    </source>
</evidence>
<evidence type="ECO:0000256" key="6">
    <source>
        <dbReference type="ARBA" id="ARBA00023235"/>
    </source>
</evidence>
<keyword evidence="5 7" id="KW-0460">Magnesium</keyword>
<proteinExistence type="inferred from homology"/>
<evidence type="ECO:0000259" key="8">
    <source>
        <dbReference type="Pfam" id="PF00408"/>
    </source>
</evidence>
<dbReference type="InterPro" id="IPR005845">
    <property type="entry name" value="A-D-PHexomutase_a/b/a-II"/>
</dbReference>
<dbReference type="Pfam" id="PF00408">
    <property type="entry name" value="PGM_PMM_IV"/>
    <property type="match status" value="1"/>
</dbReference>
<protein>
    <submittedName>
        <fullName evidence="12">Phospho-sugar mutase</fullName>
    </submittedName>
</protein>
<dbReference type="CDD" id="cd05799">
    <property type="entry name" value="PGM2"/>
    <property type="match status" value="1"/>
</dbReference>
<dbReference type="PANTHER" id="PTHR45745">
    <property type="entry name" value="PHOSPHOMANNOMUTASE 45A"/>
    <property type="match status" value="1"/>
</dbReference>
<keyword evidence="3" id="KW-0597">Phosphoprotein</keyword>
<evidence type="ECO:0000256" key="5">
    <source>
        <dbReference type="ARBA" id="ARBA00022842"/>
    </source>
</evidence>
<comment type="cofactor">
    <cofactor evidence="1">
        <name>Mg(2+)</name>
        <dbReference type="ChEBI" id="CHEBI:18420"/>
    </cofactor>
</comment>
<organism evidence="12 13">
    <name type="scientific">Herbiconiux gentiana</name>
    <dbReference type="NCBI Taxonomy" id="2970912"/>
    <lineage>
        <taxon>Bacteria</taxon>
        <taxon>Bacillati</taxon>
        <taxon>Actinomycetota</taxon>
        <taxon>Actinomycetes</taxon>
        <taxon>Micrococcales</taxon>
        <taxon>Microbacteriaceae</taxon>
        <taxon>Herbiconiux</taxon>
    </lineage>
</organism>
<accession>A0ABT2GJ71</accession>
<keyword evidence="6" id="KW-0413">Isomerase</keyword>
<dbReference type="PROSITE" id="PS00710">
    <property type="entry name" value="PGM_PMM"/>
    <property type="match status" value="1"/>
</dbReference>
<dbReference type="Gene3D" id="3.30.310.50">
    <property type="entry name" value="Alpha-D-phosphohexomutase, C-terminal domain"/>
    <property type="match status" value="1"/>
</dbReference>
<dbReference type="EMBL" id="JANTEZ010000009">
    <property type="protein sequence ID" value="MCS5716242.1"/>
    <property type="molecule type" value="Genomic_DNA"/>
</dbReference>